<evidence type="ECO:0000259" key="3">
    <source>
        <dbReference type="PROSITE" id="PS50930"/>
    </source>
</evidence>
<sequence>MNNKIKAIIIDDEPDGRTVLHSLIKIYCPQIDVLGQSCSGEEGLSMIQDLNPELVFLDIDMPGMNGFSLLKRLKEITFEVIFVTAHHHYALKAIKHSALDYLLKPVDKTELIEAVEKFIKLDKENVNERMSFLLKNESKDASEITQIILNVREGYIFTDIEDIIRCEADGNYTMVHLKNGTRQLASKTLKEFEHILGQNNFWRIHKSHLINLKHLKKYVKGDGGGNVVMTDNSEIEVSRRNKDAFLKQFNL</sequence>
<dbReference type="KEGG" id="chu:CHU_0254"/>
<evidence type="ECO:0000256" key="1">
    <source>
        <dbReference type="PROSITE-ProRule" id="PRU00169"/>
    </source>
</evidence>
<reference evidence="4 5" key="1">
    <citation type="journal article" date="2007" name="Appl. Environ. Microbiol.">
        <title>Genome sequence of the cellulolytic gliding bacterium Cytophaga hutchinsonii.</title>
        <authorList>
            <person name="Xie G."/>
            <person name="Bruce D.C."/>
            <person name="Challacombe J.F."/>
            <person name="Chertkov O."/>
            <person name="Detter J.C."/>
            <person name="Gilna P."/>
            <person name="Han C.S."/>
            <person name="Lucas S."/>
            <person name="Misra M."/>
            <person name="Myers G.L."/>
            <person name="Richardson P."/>
            <person name="Tapia R."/>
            <person name="Thayer N."/>
            <person name="Thompson L.S."/>
            <person name="Brettin T.S."/>
            <person name="Henrissat B."/>
            <person name="Wilson D.B."/>
            <person name="McBride M.J."/>
        </authorList>
    </citation>
    <scope>NUCLEOTIDE SEQUENCE [LARGE SCALE GENOMIC DNA]</scope>
    <source>
        <strain evidence="5">ATCC 33406 / DSM 1761 / CIP 103989 / NBRC 15051 / NCIMB 9469 / D465</strain>
    </source>
</reference>
<dbReference type="EMBL" id="CP000383">
    <property type="protein sequence ID" value="ABG57546.1"/>
    <property type="molecule type" value="Genomic_DNA"/>
</dbReference>
<accession>A0A6N4SMS2</accession>
<organism evidence="4 5">
    <name type="scientific">Cytophaga hutchinsonii (strain ATCC 33406 / DSM 1761 / CIP 103989 / NBRC 15051 / NCIMB 9469 / D465)</name>
    <dbReference type="NCBI Taxonomy" id="269798"/>
    <lineage>
        <taxon>Bacteria</taxon>
        <taxon>Pseudomonadati</taxon>
        <taxon>Bacteroidota</taxon>
        <taxon>Cytophagia</taxon>
        <taxon>Cytophagales</taxon>
        <taxon>Cytophagaceae</taxon>
        <taxon>Cytophaga</taxon>
    </lineage>
</organism>
<feature type="domain" description="Response regulatory" evidence="2">
    <location>
        <begin position="6"/>
        <end position="119"/>
    </location>
</feature>
<dbReference type="InterPro" id="IPR046947">
    <property type="entry name" value="LytR-like"/>
</dbReference>
<evidence type="ECO:0000313" key="4">
    <source>
        <dbReference type="EMBL" id="ABG57546.1"/>
    </source>
</evidence>
<dbReference type="OrthoDB" id="1646880at2"/>
<dbReference type="PROSITE" id="PS50930">
    <property type="entry name" value="HTH_LYTTR"/>
    <property type="match status" value="1"/>
</dbReference>
<gene>
    <name evidence="4" type="primary">lytT</name>
    <name evidence="4" type="ordered locus">CHU_0254</name>
</gene>
<dbReference type="GO" id="GO:0000156">
    <property type="term" value="F:phosphorelay response regulator activity"/>
    <property type="evidence" value="ECO:0007669"/>
    <property type="project" value="InterPro"/>
</dbReference>
<feature type="domain" description="HTH LytTR-type" evidence="3">
    <location>
        <begin position="147"/>
        <end position="251"/>
    </location>
</feature>
<dbReference type="SMART" id="SM00448">
    <property type="entry name" value="REC"/>
    <property type="match status" value="1"/>
</dbReference>
<dbReference type="SMART" id="SM00850">
    <property type="entry name" value="LytTR"/>
    <property type="match status" value="1"/>
</dbReference>
<dbReference type="InterPro" id="IPR011006">
    <property type="entry name" value="CheY-like_superfamily"/>
</dbReference>
<proteinExistence type="predicted"/>
<keyword evidence="1" id="KW-0597">Phosphoprotein</keyword>
<feature type="modified residue" description="4-aspartylphosphate" evidence="1">
    <location>
        <position position="58"/>
    </location>
</feature>
<dbReference type="GO" id="GO:0003677">
    <property type="term" value="F:DNA binding"/>
    <property type="evidence" value="ECO:0007669"/>
    <property type="project" value="InterPro"/>
</dbReference>
<dbReference type="AlphaFoldDB" id="A0A6N4SMS2"/>
<dbReference type="RefSeq" id="WP_011583662.1">
    <property type="nucleotide sequence ID" value="NC_008255.1"/>
</dbReference>
<dbReference type="InterPro" id="IPR007492">
    <property type="entry name" value="LytTR_DNA-bd_dom"/>
</dbReference>
<name>A0A6N4SMS2_CYTH3</name>
<dbReference type="SUPFAM" id="SSF52172">
    <property type="entry name" value="CheY-like"/>
    <property type="match status" value="1"/>
</dbReference>
<protein>
    <submittedName>
        <fullName evidence="4">Response regulator</fullName>
    </submittedName>
</protein>
<dbReference type="Pfam" id="PF00072">
    <property type="entry name" value="Response_reg"/>
    <property type="match status" value="1"/>
</dbReference>
<evidence type="ECO:0000313" key="5">
    <source>
        <dbReference type="Proteomes" id="UP000001822"/>
    </source>
</evidence>
<dbReference type="PROSITE" id="PS50110">
    <property type="entry name" value="RESPONSE_REGULATORY"/>
    <property type="match status" value="1"/>
</dbReference>
<dbReference type="InterPro" id="IPR001789">
    <property type="entry name" value="Sig_transdc_resp-reg_receiver"/>
</dbReference>
<keyword evidence="5" id="KW-1185">Reference proteome</keyword>
<dbReference type="PANTHER" id="PTHR37299:SF1">
    <property type="entry name" value="STAGE 0 SPORULATION PROTEIN A HOMOLOG"/>
    <property type="match status" value="1"/>
</dbReference>
<dbReference type="Gene3D" id="3.40.50.2300">
    <property type="match status" value="1"/>
</dbReference>
<dbReference type="Proteomes" id="UP000001822">
    <property type="component" value="Chromosome"/>
</dbReference>
<evidence type="ECO:0000259" key="2">
    <source>
        <dbReference type="PROSITE" id="PS50110"/>
    </source>
</evidence>
<dbReference type="Gene3D" id="2.40.50.1020">
    <property type="entry name" value="LytTr DNA-binding domain"/>
    <property type="match status" value="1"/>
</dbReference>
<dbReference type="PANTHER" id="PTHR37299">
    <property type="entry name" value="TRANSCRIPTIONAL REGULATOR-RELATED"/>
    <property type="match status" value="1"/>
</dbReference>
<dbReference type="Pfam" id="PF04397">
    <property type="entry name" value="LytTR"/>
    <property type="match status" value="1"/>
</dbReference>